<evidence type="ECO:0000313" key="8">
    <source>
        <dbReference type="EMBL" id="AEE47993.1"/>
    </source>
</evidence>
<dbReference type="InterPro" id="IPR013249">
    <property type="entry name" value="RNA_pol_sigma70_r4_t2"/>
</dbReference>
<feature type="domain" description="RNA polymerase sigma-70 region 2" evidence="6">
    <location>
        <begin position="49"/>
        <end position="116"/>
    </location>
</feature>
<evidence type="ECO:0000256" key="4">
    <source>
        <dbReference type="ARBA" id="ARBA00023125"/>
    </source>
</evidence>
<dbReference type="GO" id="GO:0006352">
    <property type="term" value="P:DNA-templated transcription initiation"/>
    <property type="evidence" value="ECO:0007669"/>
    <property type="project" value="InterPro"/>
</dbReference>
<reference evidence="8 9" key="1">
    <citation type="journal article" date="2011" name="Stand. Genomic Sci.">
        <title>Complete genome sequence of Haliscomenobacter hydrossis type strain (O).</title>
        <authorList>
            <consortium name="US DOE Joint Genome Institute (JGI-PGF)"/>
            <person name="Daligault H."/>
            <person name="Lapidus A."/>
            <person name="Zeytun A."/>
            <person name="Nolan M."/>
            <person name="Lucas S."/>
            <person name="Del Rio T.G."/>
            <person name="Tice H."/>
            <person name="Cheng J.F."/>
            <person name="Tapia R."/>
            <person name="Han C."/>
            <person name="Goodwin L."/>
            <person name="Pitluck S."/>
            <person name="Liolios K."/>
            <person name="Pagani I."/>
            <person name="Ivanova N."/>
            <person name="Huntemann M."/>
            <person name="Mavromatis K."/>
            <person name="Mikhailova N."/>
            <person name="Pati A."/>
            <person name="Chen A."/>
            <person name="Palaniappan K."/>
            <person name="Land M."/>
            <person name="Hauser L."/>
            <person name="Brambilla E.M."/>
            <person name="Rohde M."/>
            <person name="Verbarg S."/>
            <person name="Goker M."/>
            <person name="Bristow J."/>
            <person name="Eisen J.A."/>
            <person name="Markowitz V."/>
            <person name="Hugenholtz P."/>
            <person name="Kyrpides N.C."/>
            <person name="Klenk H.P."/>
            <person name="Woyke T."/>
        </authorList>
    </citation>
    <scope>NUCLEOTIDE SEQUENCE [LARGE SCALE GENOMIC DNA]</scope>
    <source>
        <strain evidence="9">ATCC 27775 / DSM 1100 / LMG 10767 / O</strain>
    </source>
</reference>
<keyword evidence="3" id="KW-0731">Sigma factor</keyword>
<dbReference type="EMBL" id="CP002691">
    <property type="protein sequence ID" value="AEE47993.1"/>
    <property type="molecule type" value="Genomic_DNA"/>
</dbReference>
<evidence type="ECO:0000256" key="3">
    <source>
        <dbReference type="ARBA" id="ARBA00023082"/>
    </source>
</evidence>
<sequence>MFANLQISRTLAKNEWMDRSAKTVSESALHQEWEEIRAAQGNPALFRPLYERYYESVFRLIHRRTTDMELSGDLCSQVFLKALQKISTYTFQGVPFSAWLFRIAVNEVSQHFRQQQSNRVVSVNDLHLHDLIDEIGSDPEEQELLRRKMMGALENLKTDDMQLIEMRFFEQRSFKEIAEILGMTENNAKVKVHRILERLKRRLSGG</sequence>
<evidence type="ECO:0000313" key="9">
    <source>
        <dbReference type="Proteomes" id="UP000008461"/>
    </source>
</evidence>
<dbReference type="GO" id="GO:0016987">
    <property type="term" value="F:sigma factor activity"/>
    <property type="evidence" value="ECO:0007669"/>
    <property type="project" value="UniProtKB-KW"/>
</dbReference>
<protein>
    <submittedName>
        <fullName evidence="8">RNA polymerase, sigma-24 subunit, ECF subfamily</fullName>
    </submittedName>
</protein>
<dbReference type="InterPro" id="IPR014284">
    <property type="entry name" value="RNA_pol_sigma-70_dom"/>
</dbReference>
<dbReference type="HOGENOM" id="CLU_047691_3_4_10"/>
<dbReference type="InterPro" id="IPR039425">
    <property type="entry name" value="RNA_pol_sigma-70-like"/>
</dbReference>
<dbReference type="PANTHER" id="PTHR43133:SF8">
    <property type="entry name" value="RNA POLYMERASE SIGMA FACTOR HI_1459-RELATED"/>
    <property type="match status" value="1"/>
</dbReference>
<dbReference type="KEGG" id="hhy:Halhy_0080"/>
<gene>
    <name evidence="8" type="ordered locus">Halhy_0080</name>
</gene>
<dbReference type="Pfam" id="PF08281">
    <property type="entry name" value="Sigma70_r4_2"/>
    <property type="match status" value="1"/>
</dbReference>
<evidence type="ECO:0000256" key="2">
    <source>
        <dbReference type="ARBA" id="ARBA00023015"/>
    </source>
</evidence>
<dbReference type="AlphaFoldDB" id="F4KSM9"/>
<keyword evidence="2" id="KW-0805">Transcription regulation</keyword>
<dbReference type="STRING" id="760192.Halhy_0080"/>
<evidence type="ECO:0000259" key="7">
    <source>
        <dbReference type="Pfam" id="PF08281"/>
    </source>
</evidence>
<comment type="similarity">
    <text evidence="1">Belongs to the sigma-70 factor family. ECF subfamily.</text>
</comment>
<dbReference type="SUPFAM" id="SSF88946">
    <property type="entry name" value="Sigma2 domain of RNA polymerase sigma factors"/>
    <property type="match status" value="1"/>
</dbReference>
<keyword evidence="5" id="KW-0804">Transcription</keyword>
<feature type="domain" description="RNA polymerase sigma factor 70 region 4 type 2" evidence="7">
    <location>
        <begin position="147"/>
        <end position="199"/>
    </location>
</feature>
<dbReference type="InterPro" id="IPR036388">
    <property type="entry name" value="WH-like_DNA-bd_sf"/>
</dbReference>
<evidence type="ECO:0000259" key="6">
    <source>
        <dbReference type="Pfam" id="PF04542"/>
    </source>
</evidence>
<dbReference type="CDD" id="cd06171">
    <property type="entry name" value="Sigma70_r4"/>
    <property type="match status" value="1"/>
</dbReference>
<dbReference type="SUPFAM" id="SSF88659">
    <property type="entry name" value="Sigma3 and sigma4 domains of RNA polymerase sigma factors"/>
    <property type="match status" value="1"/>
</dbReference>
<dbReference type="Gene3D" id="1.10.10.10">
    <property type="entry name" value="Winged helix-like DNA-binding domain superfamily/Winged helix DNA-binding domain"/>
    <property type="match status" value="1"/>
</dbReference>
<dbReference type="PANTHER" id="PTHR43133">
    <property type="entry name" value="RNA POLYMERASE ECF-TYPE SIGMA FACTO"/>
    <property type="match status" value="1"/>
</dbReference>
<dbReference type="InterPro" id="IPR007627">
    <property type="entry name" value="RNA_pol_sigma70_r2"/>
</dbReference>
<dbReference type="GO" id="GO:0003677">
    <property type="term" value="F:DNA binding"/>
    <property type="evidence" value="ECO:0007669"/>
    <property type="project" value="UniProtKB-KW"/>
</dbReference>
<reference key="2">
    <citation type="submission" date="2011-04" db="EMBL/GenBank/DDBJ databases">
        <title>Complete sequence of chromosome of Haliscomenobacter hydrossis DSM 1100.</title>
        <authorList>
            <consortium name="US DOE Joint Genome Institute (JGI-PGF)"/>
            <person name="Lucas S."/>
            <person name="Han J."/>
            <person name="Lapidus A."/>
            <person name="Bruce D."/>
            <person name="Goodwin L."/>
            <person name="Pitluck S."/>
            <person name="Peters L."/>
            <person name="Kyrpides N."/>
            <person name="Mavromatis K."/>
            <person name="Ivanova N."/>
            <person name="Ovchinnikova G."/>
            <person name="Pagani I."/>
            <person name="Daligault H."/>
            <person name="Detter J.C."/>
            <person name="Han C."/>
            <person name="Land M."/>
            <person name="Hauser L."/>
            <person name="Markowitz V."/>
            <person name="Cheng J.-F."/>
            <person name="Hugenholtz P."/>
            <person name="Woyke T."/>
            <person name="Wu D."/>
            <person name="Verbarg S."/>
            <person name="Frueling A."/>
            <person name="Brambilla E."/>
            <person name="Klenk H.-P."/>
            <person name="Eisen J.A."/>
        </authorList>
    </citation>
    <scope>NUCLEOTIDE SEQUENCE</scope>
    <source>
        <strain>DSM 1100</strain>
    </source>
</reference>
<proteinExistence type="inferred from homology"/>
<keyword evidence="9" id="KW-1185">Reference proteome</keyword>
<organism evidence="8 9">
    <name type="scientific">Haliscomenobacter hydrossis (strain ATCC 27775 / DSM 1100 / LMG 10767 / O)</name>
    <dbReference type="NCBI Taxonomy" id="760192"/>
    <lineage>
        <taxon>Bacteria</taxon>
        <taxon>Pseudomonadati</taxon>
        <taxon>Bacteroidota</taxon>
        <taxon>Saprospiria</taxon>
        <taxon>Saprospirales</taxon>
        <taxon>Haliscomenobacteraceae</taxon>
        <taxon>Haliscomenobacter</taxon>
    </lineage>
</organism>
<dbReference type="Pfam" id="PF04542">
    <property type="entry name" value="Sigma70_r2"/>
    <property type="match status" value="1"/>
</dbReference>
<dbReference type="eggNOG" id="COG1595">
    <property type="taxonomic scope" value="Bacteria"/>
</dbReference>
<dbReference type="InterPro" id="IPR013324">
    <property type="entry name" value="RNA_pol_sigma_r3/r4-like"/>
</dbReference>
<name>F4KSM9_HALH1</name>
<accession>F4KSM9</accession>
<evidence type="ECO:0000256" key="1">
    <source>
        <dbReference type="ARBA" id="ARBA00010641"/>
    </source>
</evidence>
<dbReference type="Gene3D" id="1.10.1740.10">
    <property type="match status" value="1"/>
</dbReference>
<dbReference type="InterPro" id="IPR013325">
    <property type="entry name" value="RNA_pol_sigma_r2"/>
</dbReference>
<dbReference type="Proteomes" id="UP000008461">
    <property type="component" value="Chromosome"/>
</dbReference>
<evidence type="ECO:0000256" key="5">
    <source>
        <dbReference type="ARBA" id="ARBA00023163"/>
    </source>
</evidence>
<dbReference type="NCBIfam" id="TIGR02937">
    <property type="entry name" value="sigma70-ECF"/>
    <property type="match status" value="1"/>
</dbReference>
<keyword evidence="4" id="KW-0238">DNA-binding</keyword>